<dbReference type="EMBL" id="CM001436">
    <property type="protein sequence ID" value="EHQ35283.1"/>
    <property type="molecule type" value="Genomic_DNA"/>
</dbReference>
<evidence type="ECO:0000313" key="1">
    <source>
        <dbReference type="EMBL" id="EHQ35283.1"/>
    </source>
</evidence>
<dbReference type="OrthoDB" id="104532at2157"/>
<dbReference type="Proteomes" id="UP000005741">
    <property type="component" value="Chromosome"/>
</dbReference>
<gene>
    <name evidence="1" type="ORF">Metlim_1172</name>
</gene>
<dbReference type="InParanoid" id="H1Z0M6"/>
<dbReference type="HOGENOM" id="CLU_2857110_0_0_2"/>
<dbReference type="Gene3D" id="3.20.80.10">
    <property type="entry name" value="Regulatory factor, effector binding domain"/>
    <property type="match status" value="1"/>
</dbReference>
<reference evidence="1 2" key="1">
    <citation type="submission" date="2011-10" db="EMBL/GenBank/DDBJ databases">
        <title>The Improved High-Quality Draft genome of Methanoplanus limicola DSM 2279.</title>
        <authorList>
            <consortium name="US DOE Joint Genome Institute (JGI-PGF)"/>
            <person name="Lucas S."/>
            <person name="Copeland A."/>
            <person name="Lapidus A."/>
            <person name="Glavina del Rio T."/>
            <person name="Dalin E."/>
            <person name="Tice H."/>
            <person name="Bruce D."/>
            <person name="Goodwin L."/>
            <person name="Pitluck S."/>
            <person name="Peters L."/>
            <person name="Mikhailova N."/>
            <person name="Lu M."/>
            <person name="Kyrpides N."/>
            <person name="Mavromatis K."/>
            <person name="Ivanova N."/>
            <person name="Markowitz V."/>
            <person name="Cheng J.-F."/>
            <person name="Hugenholtz P."/>
            <person name="Woyke T."/>
            <person name="Wu D."/>
            <person name="Wirth R."/>
            <person name="Brambilla E.-M."/>
            <person name="Klenk H.-P."/>
            <person name="Eisen J.A."/>
        </authorList>
    </citation>
    <scope>NUCLEOTIDE SEQUENCE [LARGE SCALE GENOMIC DNA]</scope>
    <source>
        <strain evidence="1 2">DSM 2279</strain>
    </source>
</reference>
<accession>H1Z0M6</accession>
<dbReference type="STRING" id="937775.Metlim_1172"/>
<proteinExistence type="predicted"/>
<sequence>MKGDKIPIGTFSYIAHIPQKALRIYDEKGLPVPAGPTRELYINDPAEVPEEELLTGVMIPVRKG</sequence>
<organism evidence="1 2">
    <name type="scientific">Methanoplanus limicola DSM 2279</name>
    <dbReference type="NCBI Taxonomy" id="937775"/>
    <lineage>
        <taxon>Archaea</taxon>
        <taxon>Methanobacteriati</taxon>
        <taxon>Methanobacteriota</taxon>
        <taxon>Stenosarchaea group</taxon>
        <taxon>Methanomicrobia</taxon>
        <taxon>Methanomicrobiales</taxon>
        <taxon>Methanomicrobiaceae</taxon>
        <taxon>Methanoplanus</taxon>
    </lineage>
</organism>
<dbReference type="InterPro" id="IPR011256">
    <property type="entry name" value="Reg_factor_effector_dom_sf"/>
</dbReference>
<name>H1Z0M6_9EURY</name>
<protein>
    <recommendedName>
        <fullName evidence="3">GyrI-like small molecule binding domain-containing protein</fullName>
    </recommendedName>
</protein>
<keyword evidence="2" id="KW-1185">Reference proteome</keyword>
<dbReference type="RefSeq" id="WP_004077034.1">
    <property type="nucleotide sequence ID" value="NZ_CM001436.1"/>
</dbReference>
<evidence type="ECO:0008006" key="3">
    <source>
        <dbReference type="Google" id="ProtNLM"/>
    </source>
</evidence>
<dbReference type="AlphaFoldDB" id="H1Z0M6"/>
<evidence type="ECO:0000313" key="2">
    <source>
        <dbReference type="Proteomes" id="UP000005741"/>
    </source>
</evidence>